<gene>
    <name evidence="2" type="ORF">D0862_05769</name>
</gene>
<feature type="region of interest" description="Disordered" evidence="1">
    <location>
        <begin position="158"/>
        <end position="227"/>
    </location>
</feature>
<protein>
    <submittedName>
        <fullName evidence="2">Uncharacterized protein</fullName>
    </submittedName>
</protein>
<feature type="compositionally biased region" description="Basic and acidic residues" evidence="1">
    <location>
        <begin position="207"/>
        <end position="218"/>
    </location>
</feature>
<dbReference type="EMBL" id="QWIQ01000156">
    <property type="protein sequence ID" value="RMZ03123.1"/>
    <property type="molecule type" value="Genomic_DNA"/>
</dbReference>
<evidence type="ECO:0000313" key="2">
    <source>
        <dbReference type="EMBL" id="RMZ03123.1"/>
    </source>
</evidence>
<feature type="compositionally biased region" description="Acidic residues" evidence="1">
    <location>
        <begin position="175"/>
        <end position="191"/>
    </location>
</feature>
<feature type="compositionally biased region" description="Polar residues" evidence="1">
    <location>
        <begin position="275"/>
        <end position="285"/>
    </location>
</feature>
<dbReference type="PANTHER" id="PTHR40635">
    <property type="match status" value="1"/>
</dbReference>
<comment type="caution">
    <text evidence="2">The sequence shown here is derived from an EMBL/GenBank/DDBJ whole genome shotgun (WGS) entry which is preliminary data.</text>
</comment>
<proteinExistence type="predicted"/>
<dbReference type="VEuPathDB" id="FungiDB:BTJ68_06684"/>
<feature type="compositionally biased region" description="Polar residues" evidence="1">
    <location>
        <begin position="120"/>
        <end position="135"/>
    </location>
</feature>
<evidence type="ECO:0000313" key="3">
    <source>
        <dbReference type="Proteomes" id="UP000281468"/>
    </source>
</evidence>
<feature type="region of interest" description="Disordered" evidence="1">
    <location>
        <begin position="111"/>
        <end position="144"/>
    </location>
</feature>
<feature type="region of interest" description="Disordered" evidence="1">
    <location>
        <begin position="258"/>
        <end position="296"/>
    </location>
</feature>
<sequence length="296" mass="33756">MSNRSCRCPPMSPIRRYLRITKYSVLEVRIYLDKPSDAPWLLSSRDPVLPRIIEEVRPKVLPKLREENENSKRKGSKKNRGIKDVVSQDDFEVTIFLTELSTRHSLLTKQKSFQDKPKLKSTSNKLTGWLNTSENPIHIEDDERPPEILQEHAEDVPELRDIPESDASNKPQDATADEDEPLFVSSDDEEFFATQRVARPSKRRRRDRGEQDATRAAEAEDEEAAEALEDDKKKLAMNTSYDGFSIYGRILCLVVKRKGRRSQPLQTAPAGGSQMMEQWVSTQAAQDAGLDEDDEG</sequence>
<dbReference type="PANTHER" id="PTHR40635:SF1">
    <property type="match status" value="1"/>
</dbReference>
<dbReference type="AlphaFoldDB" id="A0A3M7GQ02"/>
<organism evidence="2 3">
    <name type="scientific">Hortaea werneckii</name>
    <name type="common">Black yeast</name>
    <name type="synonym">Cladosporium werneckii</name>
    <dbReference type="NCBI Taxonomy" id="91943"/>
    <lineage>
        <taxon>Eukaryota</taxon>
        <taxon>Fungi</taxon>
        <taxon>Dikarya</taxon>
        <taxon>Ascomycota</taxon>
        <taxon>Pezizomycotina</taxon>
        <taxon>Dothideomycetes</taxon>
        <taxon>Dothideomycetidae</taxon>
        <taxon>Mycosphaerellales</taxon>
        <taxon>Teratosphaeriaceae</taxon>
        <taxon>Hortaea</taxon>
    </lineage>
</organism>
<reference evidence="2 3" key="1">
    <citation type="journal article" date="2018" name="BMC Genomics">
        <title>Genomic evidence for intraspecific hybridization in a clonal and extremely halotolerant yeast.</title>
        <authorList>
            <person name="Gostincar C."/>
            <person name="Stajich J.E."/>
            <person name="Zupancic J."/>
            <person name="Zalar P."/>
            <person name="Gunde-Cimerman N."/>
        </authorList>
    </citation>
    <scope>NUCLEOTIDE SEQUENCE [LARGE SCALE GENOMIC DNA]</scope>
    <source>
        <strain evidence="2 3">EXF-171</strain>
    </source>
</reference>
<dbReference type="Proteomes" id="UP000281468">
    <property type="component" value="Unassembled WGS sequence"/>
</dbReference>
<evidence type="ECO:0000256" key="1">
    <source>
        <dbReference type="SAM" id="MobiDB-lite"/>
    </source>
</evidence>
<name>A0A3M7GQ02_HORWE</name>
<accession>A0A3M7GQ02</accession>